<gene>
    <name evidence="1" type="ORF">S03H2_03636</name>
</gene>
<protein>
    <submittedName>
        <fullName evidence="1">Uncharacterized protein</fullName>
    </submittedName>
</protein>
<comment type="caution">
    <text evidence="1">The sequence shown here is derived from an EMBL/GenBank/DDBJ whole genome shotgun (WGS) entry which is preliminary data.</text>
</comment>
<reference evidence="1" key="1">
    <citation type="journal article" date="2014" name="Front. Microbiol.">
        <title>High frequency of phylogenetically diverse reductive dehalogenase-homologous genes in deep subseafloor sedimentary metagenomes.</title>
        <authorList>
            <person name="Kawai M."/>
            <person name="Futagami T."/>
            <person name="Toyoda A."/>
            <person name="Takaki Y."/>
            <person name="Nishi S."/>
            <person name="Hori S."/>
            <person name="Arai W."/>
            <person name="Tsubouchi T."/>
            <person name="Morono Y."/>
            <person name="Uchiyama I."/>
            <person name="Ito T."/>
            <person name="Fujiyama A."/>
            <person name="Inagaki F."/>
            <person name="Takami H."/>
        </authorList>
    </citation>
    <scope>NUCLEOTIDE SEQUENCE</scope>
    <source>
        <strain evidence="1">Expedition CK06-06</strain>
    </source>
</reference>
<sequence length="75" mass="8256">MALCKCTGARNVKLMSLLNRWPLEGDAHTEFFVNVCLICGGVSGFPKENFDLALETGTIETKETLNDIIERGHSV</sequence>
<dbReference type="AlphaFoldDB" id="X1GD46"/>
<name>X1GD46_9ZZZZ</name>
<evidence type="ECO:0000313" key="1">
    <source>
        <dbReference type="EMBL" id="GAH30948.1"/>
    </source>
</evidence>
<proteinExistence type="predicted"/>
<organism evidence="1">
    <name type="scientific">marine sediment metagenome</name>
    <dbReference type="NCBI Taxonomy" id="412755"/>
    <lineage>
        <taxon>unclassified sequences</taxon>
        <taxon>metagenomes</taxon>
        <taxon>ecological metagenomes</taxon>
    </lineage>
</organism>
<accession>X1GD46</accession>
<dbReference type="EMBL" id="BARU01001365">
    <property type="protein sequence ID" value="GAH30948.1"/>
    <property type="molecule type" value="Genomic_DNA"/>
</dbReference>